<proteinExistence type="predicted"/>
<name>M5E2G2_9FIRM</name>
<feature type="domain" description="TRAP C4-dicarboxylate transport system permease DctM subunit" evidence="2">
    <location>
        <begin position="128"/>
        <end position="564"/>
    </location>
</feature>
<dbReference type="RefSeq" id="WP_005489974.1">
    <property type="nucleotide sequence ID" value="NZ_CAUI01000023.1"/>
</dbReference>
<feature type="transmembrane region" description="Helical" evidence="1">
    <location>
        <begin position="85"/>
        <end position="105"/>
    </location>
</feature>
<feature type="transmembrane region" description="Helical" evidence="1">
    <location>
        <begin position="569"/>
        <end position="591"/>
    </location>
</feature>
<feature type="transmembrane region" description="Helical" evidence="1">
    <location>
        <begin position="379"/>
        <end position="395"/>
    </location>
</feature>
<feature type="transmembrane region" description="Helical" evidence="1">
    <location>
        <begin position="187"/>
        <end position="209"/>
    </location>
</feature>
<evidence type="ECO:0000259" key="2">
    <source>
        <dbReference type="Pfam" id="PF06808"/>
    </source>
</evidence>
<feature type="transmembrane region" description="Helical" evidence="1">
    <location>
        <begin position="456"/>
        <end position="482"/>
    </location>
</feature>
<gene>
    <name evidence="3" type="ORF">HSACCH_02251</name>
</gene>
<feature type="transmembrane region" description="Helical" evidence="1">
    <location>
        <begin position="354"/>
        <end position="373"/>
    </location>
</feature>
<feature type="transmembrane region" description="Helical" evidence="1">
    <location>
        <begin position="542"/>
        <end position="562"/>
    </location>
</feature>
<reference evidence="4" key="1">
    <citation type="journal article" date="2013" name="Genome Announc.">
        <title>Genome Sequence of Halanaerobium saccharolyticum subsp. saccharolyticum Strain DSM 6643T, a Halophilic Hydrogen-Producing Bacterium.</title>
        <authorList>
            <person name="Kivisto A."/>
            <person name="Larjo A."/>
            <person name="Ciranna A."/>
            <person name="Santala V."/>
            <person name="Roos C."/>
            <person name="Karp M."/>
        </authorList>
    </citation>
    <scope>NUCLEOTIDE SEQUENCE [LARGE SCALE GENOMIC DNA]</scope>
    <source>
        <strain evidence="4">DSM 6643</strain>
    </source>
</reference>
<keyword evidence="1" id="KW-0812">Transmembrane</keyword>
<dbReference type="PANTHER" id="PTHR43849:SF2">
    <property type="entry name" value="BLL3936 PROTEIN"/>
    <property type="match status" value="1"/>
</dbReference>
<feature type="transmembrane region" description="Helical" evidence="1">
    <location>
        <begin position="52"/>
        <end position="73"/>
    </location>
</feature>
<evidence type="ECO:0000256" key="1">
    <source>
        <dbReference type="SAM" id="Phobius"/>
    </source>
</evidence>
<keyword evidence="4" id="KW-1185">Reference proteome</keyword>
<dbReference type="InterPro" id="IPR011853">
    <property type="entry name" value="TRAP_DctM-Dct_fused"/>
</dbReference>
<dbReference type="PANTHER" id="PTHR43849">
    <property type="entry name" value="BLL3936 PROTEIN"/>
    <property type="match status" value="1"/>
</dbReference>
<keyword evidence="1" id="KW-1133">Transmembrane helix</keyword>
<dbReference type="eggNOG" id="COG4666">
    <property type="taxonomic scope" value="Bacteria"/>
</dbReference>
<evidence type="ECO:0000313" key="3">
    <source>
        <dbReference type="EMBL" id="CCU80709.1"/>
    </source>
</evidence>
<feature type="transmembrane region" description="Helical" evidence="1">
    <location>
        <begin position="611"/>
        <end position="631"/>
    </location>
</feature>
<protein>
    <submittedName>
        <fullName evidence="3">TRAP-type uncharacterized transport system,fused permease component</fullName>
    </submittedName>
</protein>
<feature type="transmembrane region" description="Helical" evidence="1">
    <location>
        <begin position="25"/>
        <end position="46"/>
    </location>
</feature>
<feature type="transmembrane region" description="Helical" evidence="1">
    <location>
        <begin position="141"/>
        <end position="158"/>
    </location>
</feature>
<dbReference type="InParanoid" id="M5E2G2"/>
<dbReference type="STRING" id="1293054.HSACCH_02251"/>
<dbReference type="InterPro" id="IPR010656">
    <property type="entry name" value="DctM"/>
</dbReference>
<accession>M5E2G2</accession>
<feature type="transmembrane region" description="Helical" evidence="1">
    <location>
        <begin position="415"/>
        <end position="436"/>
    </location>
</feature>
<feature type="transmembrane region" description="Helical" evidence="1">
    <location>
        <begin position="316"/>
        <end position="333"/>
    </location>
</feature>
<sequence length="644" mass="68683">MAEKEHLQEDELLKKYDPTTDYRHYTGLAAILVSTIAVTLSLFHLYTAGFGILLALKQRAVHLGFIFTLIFLLYPTLKHKKESKLLLTFDMILALGSIAISSYIIFNYESLVRRAGMYTQFDQFMAILAIIIVLEGTRRALGPELPVISILFLLYAHYGQQMPGMLAHRGYSWSRIASHMYFTTEGIFGIPLGVSATYIFLFLLLGAFAKRTGLGDLFIDLALSLTGRTTGGPAKAAVVSSGLMGSISGSSVANTVTTGSFTIPLMKKVGYNSQFAAAVEASASTGGQIMPPIMGAAAFIMAEFIGVPYVTIAKAAILPAILYYITVGLMVHFEAKKQGLEGMSDDLIPKFLTVLKNRGHMIAPLIIIFYYLFKGYTPLRAAFLGIIVSYALSFLKEDTRMDLQDLLDTLREGAISALGVAAACAAVGFIVGVTTLTGLGLKFTSLTVALANGNLFFALFFTMVACTILGTGLPTTATYIVLATMAAPALTQLGVPILAAHLFVLYFGVVADLTPPAALAAYAGAGIAGSNPLKTGLTAVKLAIAGFVVPFVFAYSPSLLLIDTTVSQVILITGSSILGVFALAAAVLGYLNHKTSFIERIILVASSLGLLIPGWQSDIIGIILLVVVLFMQFKSGKKLNNAAA</sequence>
<dbReference type="OrthoDB" id="9759894at2"/>
<evidence type="ECO:0000313" key="4">
    <source>
        <dbReference type="Proteomes" id="UP000012063"/>
    </source>
</evidence>
<comment type="caution">
    <text evidence="3">The sequence shown here is derived from an EMBL/GenBank/DDBJ whole genome shotgun (WGS) entry which is preliminary data.</text>
</comment>
<dbReference type="Proteomes" id="UP000012063">
    <property type="component" value="Unassembled WGS sequence"/>
</dbReference>
<keyword evidence="1" id="KW-0472">Membrane</keyword>
<organism evidence="3 4">
    <name type="scientific">Halanaerobium saccharolyticum subsp. saccharolyticum DSM 6643</name>
    <dbReference type="NCBI Taxonomy" id="1293054"/>
    <lineage>
        <taxon>Bacteria</taxon>
        <taxon>Bacillati</taxon>
        <taxon>Bacillota</taxon>
        <taxon>Clostridia</taxon>
        <taxon>Halanaerobiales</taxon>
        <taxon>Halanaerobiaceae</taxon>
        <taxon>Halanaerobium</taxon>
    </lineage>
</organism>
<dbReference type="EMBL" id="CAUI01000023">
    <property type="protein sequence ID" value="CCU80709.1"/>
    <property type="molecule type" value="Genomic_DNA"/>
</dbReference>
<dbReference type="NCBIfam" id="TIGR02123">
    <property type="entry name" value="TRAP_fused"/>
    <property type="match status" value="1"/>
</dbReference>
<dbReference type="Pfam" id="PF06808">
    <property type="entry name" value="DctM"/>
    <property type="match status" value="1"/>
</dbReference>
<feature type="transmembrane region" description="Helical" evidence="1">
    <location>
        <begin position="117"/>
        <end position="134"/>
    </location>
</feature>
<dbReference type="AlphaFoldDB" id="M5E2G2"/>